<keyword evidence="1" id="KW-0285">Flavoprotein</keyword>
<keyword evidence="5" id="KW-0408">Iron</keyword>
<dbReference type="Gene3D" id="2.40.30.10">
    <property type="entry name" value="Translation factors"/>
    <property type="match status" value="1"/>
</dbReference>
<dbReference type="GO" id="GO:0016491">
    <property type="term" value="F:oxidoreductase activity"/>
    <property type="evidence" value="ECO:0007669"/>
    <property type="project" value="UniProtKB-KW"/>
</dbReference>
<evidence type="ECO:0000313" key="9">
    <source>
        <dbReference type="EMBL" id="MEN2989465.1"/>
    </source>
</evidence>
<dbReference type="InterPro" id="IPR036010">
    <property type="entry name" value="2Fe-2S_ferredoxin-like_sf"/>
</dbReference>
<evidence type="ECO:0000259" key="8">
    <source>
        <dbReference type="PROSITE" id="PS51384"/>
    </source>
</evidence>
<dbReference type="PROSITE" id="PS51085">
    <property type="entry name" value="2FE2S_FER_2"/>
    <property type="match status" value="1"/>
</dbReference>
<dbReference type="InterPro" id="IPR050415">
    <property type="entry name" value="MRET"/>
</dbReference>
<dbReference type="PROSITE" id="PS00197">
    <property type="entry name" value="2FE2S_FER_1"/>
    <property type="match status" value="1"/>
</dbReference>
<dbReference type="InterPro" id="IPR006058">
    <property type="entry name" value="2Fe2S_fd_BS"/>
</dbReference>
<dbReference type="PANTHER" id="PTHR47354">
    <property type="entry name" value="NADH OXIDOREDUCTASE HCR"/>
    <property type="match status" value="1"/>
</dbReference>
<dbReference type="PANTHER" id="PTHR47354:SF1">
    <property type="entry name" value="CARNITINE MONOOXYGENASE REDUCTASE SUBUNIT"/>
    <property type="match status" value="1"/>
</dbReference>
<gene>
    <name evidence="9" type="ORF">WG926_14210</name>
</gene>
<dbReference type="RefSeq" id="WP_345933035.1">
    <property type="nucleotide sequence ID" value="NZ_JBBKTV010000004.1"/>
</dbReference>
<dbReference type="InterPro" id="IPR012675">
    <property type="entry name" value="Beta-grasp_dom_sf"/>
</dbReference>
<dbReference type="PRINTS" id="PR00409">
    <property type="entry name" value="PHDIOXRDTASE"/>
</dbReference>
<evidence type="ECO:0000313" key="10">
    <source>
        <dbReference type="Proteomes" id="UP001413721"/>
    </source>
</evidence>
<dbReference type="InterPro" id="IPR017927">
    <property type="entry name" value="FAD-bd_FR_type"/>
</dbReference>
<comment type="caution">
    <text evidence="9">The sequence shown here is derived from an EMBL/GenBank/DDBJ whole genome shotgun (WGS) entry which is preliminary data.</text>
</comment>
<evidence type="ECO:0000256" key="4">
    <source>
        <dbReference type="ARBA" id="ARBA00023002"/>
    </source>
</evidence>
<dbReference type="EMBL" id="JBBKTW010000005">
    <property type="protein sequence ID" value="MEN2989465.1"/>
    <property type="molecule type" value="Genomic_DNA"/>
</dbReference>
<dbReference type="InterPro" id="IPR039261">
    <property type="entry name" value="FNR_nucleotide-bd"/>
</dbReference>
<reference evidence="9 10" key="1">
    <citation type="submission" date="2024-03" db="EMBL/GenBank/DDBJ databases">
        <title>High-quality draft genome sequencing of Tistrella sp. BH-R2-4.</title>
        <authorList>
            <person name="Dong C."/>
        </authorList>
    </citation>
    <scope>NUCLEOTIDE SEQUENCE [LARGE SCALE GENOMIC DNA]</scope>
    <source>
        <strain evidence="9 10">BH-R2-4</strain>
    </source>
</reference>
<dbReference type="InterPro" id="IPR001041">
    <property type="entry name" value="2Fe-2S_ferredoxin-type"/>
</dbReference>
<keyword evidence="10" id="KW-1185">Reference proteome</keyword>
<evidence type="ECO:0000256" key="3">
    <source>
        <dbReference type="ARBA" id="ARBA00022723"/>
    </source>
</evidence>
<feature type="domain" description="2Fe-2S ferredoxin-type" evidence="7">
    <location>
        <begin position="241"/>
        <end position="326"/>
    </location>
</feature>
<accession>A0ABU9YLK2</accession>
<protein>
    <submittedName>
        <fullName evidence="9">PDR/VanB family oxidoreductase</fullName>
        <ecNumber evidence="9">1.-.-.-</ecNumber>
    </submittedName>
</protein>
<dbReference type="SUPFAM" id="SSF54292">
    <property type="entry name" value="2Fe-2S ferredoxin-like"/>
    <property type="match status" value="1"/>
</dbReference>
<dbReference type="Proteomes" id="UP001413721">
    <property type="component" value="Unassembled WGS sequence"/>
</dbReference>
<keyword evidence="4 9" id="KW-0560">Oxidoreductase</keyword>
<evidence type="ECO:0000256" key="5">
    <source>
        <dbReference type="ARBA" id="ARBA00023004"/>
    </source>
</evidence>
<feature type="domain" description="FAD-binding FR-type" evidence="8">
    <location>
        <begin position="7"/>
        <end position="109"/>
    </location>
</feature>
<keyword evidence="6" id="KW-0411">Iron-sulfur</keyword>
<dbReference type="SUPFAM" id="SSF52343">
    <property type="entry name" value="Ferredoxin reductase-like, C-terminal NADP-linked domain"/>
    <property type="match status" value="1"/>
</dbReference>
<dbReference type="InterPro" id="IPR017938">
    <property type="entry name" value="Riboflavin_synthase-like_b-brl"/>
</dbReference>
<dbReference type="CDD" id="cd06185">
    <property type="entry name" value="PDR_like"/>
    <property type="match status" value="1"/>
</dbReference>
<evidence type="ECO:0000259" key="7">
    <source>
        <dbReference type="PROSITE" id="PS51085"/>
    </source>
</evidence>
<name>A0ABU9YLK2_9PROT</name>
<proteinExistence type="predicted"/>
<evidence type="ECO:0000256" key="1">
    <source>
        <dbReference type="ARBA" id="ARBA00022630"/>
    </source>
</evidence>
<dbReference type="SUPFAM" id="SSF63380">
    <property type="entry name" value="Riboflavin synthase domain-like"/>
    <property type="match status" value="1"/>
</dbReference>
<evidence type="ECO:0000256" key="2">
    <source>
        <dbReference type="ARBA" id="ARBA00022714"/>
    </source>
</evidence>
<dbReference type="PROSITE" id="PS51384">
    <property type="entry name" value="FAD_FR"/>
    <property type="match status" value="1"/>
</dbReference>
<keyword evidence="3" id="KW-0479">Metal-binding</keyword>
<dbReference type="Gene3D" id="3.40.50.80">
    <property type="entry name" value="Nucleotide-binding domain of ferredoxin-NADP reductase (FNR) module"/>
    <property type="match status" value="1"/>
</dbReference>
<sequence>MTAGPMADAMTLRVDRIERQTPDILSFRLVDAGGEGLPAASAGAHVDILTPSGQVRQYSLCGDLADRAAYLIAVKHEPEGRGGSVSMHRGVRAGDMIRVGRPRNAFPLDDSDAPVVLLAGGVGVTPLLAMARRLATEGRAFALHYFVRGPDHVAFRSVLDRADLRAHVHLHQGCGPDETMRRLDTILGAVPAQGGVYLCGPPPFMAAARQLGQGRLTPGRLHAEDFASPAAPAPEDGERAFEVVLARSGLTVRVPPGVTIARALAEAGIAVEMSCEQGICGTCLTRVLAGRPDHRDQYLLDDEKATGDRMTLCVSRSLDARLVLDL</sequence>
<organism evidence="9 10">
    <name type="scientific">Tistrella arctica</name>
    <dbReference type="NCBI Taxonomy" id="3133430"/>
    <lineage>
        <taxon>Bacteria</taxon>
        <taxon>Pseudomonadati</taxon>
        <taxon>Pseudomonadota</taxon>
        <taxon>Alphaproteobacteria</taxon>
        <taxon>Geminicoccales</taxon>
        <taxon>Geminicoccaceae</taxon>
        <taxon>Tistrella</taxon>
    </lineage>
</organism>
<dbReference type="Pfam" id="PF00111">
    <property type="entry name" value="Fer2"/>
    <property type="match status" value="1"/>
</dbReference>
<dbReference type="CDD" id="cd00207">
    <property type="entry name" value="fer2"/>
    <property type="match status" value="1"/>
</dbReference>
<dbReference type="EC" id="1.-.-.-" evidence="9"/>
<dbReference type="Gene3D" id="3.10.20.30">
    <property type="match status" value="1"/>
</dbReference>
<keyword evidence="2" id="KW-0001">2Fe-2S</keyword>
<evidence type="ECO:0000256" key="6">
    <source>
        <dbReference type="ARBA" id="ARBA00023014"/>
    </source>
</evidence>